<evidence type="ECO:0000256" key="1">
    <source>
        <dbReference type="SAM" id="MobiDB-lite"/>
    </source>
</evidence>
<evidence type="ECO:0000313" key="4">
    <source>
        <dbReference type="WBParaSite" id="PSAMB.scaffold6484size9387.g28668.t1"/>
    </source>
</evidence>
<dbReference type="WBParaSite" id="PSAMB.scaffold10594size3970.g33427.t1">
    <property type="protein sequence ID" value="PSAMB.scaffold10594size3970.g33427.t1"/>
    <property type="gene ID" value="PSAMB.scaffold10594size3970.g33427"/>
</dbReference>
<protein>
    <submittedName>
        <fullName evidence="3 4">Uncharacterized protein</fullName>
    </submittedName>
</protein>
<keyword evidence="2" id="KW-1185">Reference proteome</keyword>
<dbReference type="AlphaFoldDB" id="A0A914UKV0"/>
<accession>A0A914UKV0</accession>
<dbReference type="Proteomes" id="UP000887566">
    <property type="component" value="Unplaced"/>
</dbReference>
<dbReference type="WBParaSite" id="PSAMB.scaffold6484size9387.g28668.t1">
    <property type="protein sequence ID" value="PSAMB.scaffold6484size9387.g28668.t1"/>
    <property type="gene ID" value="PSAMB.scaffold6484size9387.g28668"/>
</dbReference>
<evidence type="ECO:0000313" key="2">
    <source>
        <dbReference type="Proteomes" id="UP000887566"/>
    </source>
</evidence>
<feature type="compositionally biased region" description="Low complexity" evidence="1">
    <location>
        <begin position="144"/>
        <end position="154"/>
    </location>
</feature>
<feature type="compositionally biased region" description="Pro residues" evidence="1">
    <location>
        <begin position="155"/>
        <end position="164"/>
    </location>
</feature>
<organism evidence="2 3">
    <name type="scientific">Plectus sambesii</name>
    <dbReference type="NCBI Taxonomy" id="2011161"/>
    <lineage>
        <taxon>Eukaryota</taxon>
        <taxon>Metazoa</taxon>
        <taxon>Ecdysozoa</taxon>
        <taxon>Nematoda</taxon>
        <taxon>Chromadorea</taxon>
        <taxon>Plectida</taxon>
        <taxon>Plectina</taxon>
        <taxon>Plectoidea</taxon>
        <taxon>Plectidae</taxon>
        <taxon>Plectus</taxon>
    </lineage>
</organism>
<reference evidence="3 4" key="1">
    <citation type="submission" date="2022-11" db="UniProtKB">
        <authorList>
            <consortium name="WormBaseParasite"/>
        </authorList>
    </citation>
    <scope>IDENTIFICATION</scope>
</reference>
<evidence type="ECO:0000313" key="3">
    <source>
        <dbReference type="WBParaSite" id="PSAMB.scaffold10594size3970.g33427.t1"/>
    </source>
</evidence>
<feature type="region of interest" description="Disordered" evidence="1">
    <location>
        <begin position="144"/>
        <end position="164"/>
    </location>
</feature>
<sequence length="164" mass="18672">MAPHRVSFDLNALLKEADGFIAAQQRASLSSFERILHRLPFFRRRRADHLQELLEAKEFLLYCDRRIFILIDMYLTQRKGVAGGAEGSPIRAKKMFKKMFLSDLYADKVTTFYISRTAGFFAQFDEALRQSTFAALDLPDVPSSDLSSDSLNLPNVPPHDPSLD</sequence>
<name>A0A914UKV0_9BILA</name>
<proteinExistence type="predicted"/>